<dbReference type="InterPro" id="IPR020846">
    <property type="entry name" value="MFS_dom"/>
</dbReference>
<evidence type="ECO:0000313" key="10">
    <source>
        <dbReference type="Proteomes" id="UP000623129"/>
    </source>
</evidence>
<organism evidence="9 10">
    <name type="scientific">Carex littledalei</name>
    <dbReference type="NCBI Taxonomy" id="544730"/>
    <lineage>
        <taxon>Eukaryota</taxon>
        <taxon>Viridiplantae</taxon>
        <taxon>Streptophyta</taxon>
        <taxon>Embryophyta</taxon>
        <taxon>Tracheophyta</taxon>
        <taxon>Spermatophyta</taxon>
        <taxon>Magnoliopsida</taxon>
        <taxon>Liliopsida</taxon>
        <taxon>Poales</taxon>
        <taxon>Cyperaceae</taxon>
        <taxon>Cyperoideae</taxon>
        <taxon>Cariceae</taxon>
        <taxon>Carex</taxon>
        <taxon>Carex subgen. Euthyceras</taxon>
    </lineage>
</organism>
<keyword evidence="5 7" id="KW-0472">Membrane</keyword>
<evidence type="ECO:0000256" key="3">
    <source>
        <dbReference type="ARBA" id="ARBA00022692"/>
    </source>
</evidence>
<dbReference type="InterPro" id="IPR044770">
    <property type="entry name" value="MFS_spinster-like"/>
</dbReference>
<comment type="caution">
    <text evidence="9">The sequence shown here is derived from an EMBL/GenBank/DDBJ whole genome shotgun (WGS) entry which is preliminary data.</text>
</comment>
<feature type="transmembrane region" description="Helical" evidence="7">
    <location>
        <begin position="293"/>
        <end position="315"/>
    </location>
</feature>
<dbReference type="GO" id="GO:0022857">
    <property type="term" value="F:transmembrane transporter activity"/>
    <property type="evidence" value="ECO:0007669"/>
    <property type="project" value="InterPro"/>
</dbReference>
<protein>
    <submittedName>
        <fullName evidence="9">Protein spinster</fullName>
    </submittedName>
</protein>
<feature type="transmembrane region" description="Helical" evidence="7">
    <location>
        <begin position="387"/>
        <end position="407"/>
    </location>
</feature>
<feature type="transmembrane region" description="Helical" evidence="7">
    <location>
        <begin position="477"/>
        <end position="499"/>
    </location>
</feature>
<dbReference type="CDD" id="cd17328">
    <property type="entry name" value="MFS_spinster_like"/>
    <property type="match status" value="1"/>
</dbReference>
<feature type="transmembrane region" description="Helical" evidence="7">
    <location>
        <begin position="126"/>
        <end position="145"/>
    </location>
</feature>
<dbReference type="AlphaFoldDB" id="A0A833QXZ8"/>
<feature type="transmembrane region" description="Helical" evidence="7">
    <location>
        <begin position="428"/>
        <end position="448"/>
    </location>
</feature>
<feature type="domain" description="Major facilitator superfamily (MFS) profile" evidence="8">
    <location>
        <begin position="60"/>
        <end position="487"/>
    </location>
</feature>
<dbReference type="Proteomes" id="UP000623129">
    <property type="component" value="Unassembled WGS sequence"/>
</dbReference>
<feature type="transmembrane region" description="Helical" evidence="7">
    <location>
        <begin position="362"/>
        <end position="381"/>
    </location>
</feature>
<keyword evidence="2" id="KW-0813">Transport</keyword>
<dbReference type="OrthoDB" id="440755at2759"/>
<dbReference type="PANTHER" id="PTHR23505:SF78">
    <property type="entry name" value="MAJOR FACILITATOR SUPERFAMILY PROTEIN"/>
    <property type="match status" value="1"/>
</dbReference>
<dbReference type="EMBL" id="SWLB01000014">
    <property type="protein sequence ID" value="KAF3330183.1"/>
    <property type="molecule type" value="Genomic_DNA"/>
</dbReference>
<dbReference type="Gene3D" id="1.20.1250.20">
    <property type="entry name" value="MFS general substrate transporter like domains"/>
    <property type="match status" value="1"/>
</dbReference>
<dbReference type="InterPro" id="IPR011701">
    <property type="entry name" value="MFS"/>
</dbReference>
<feature type="transmembrane region" description="Helical" evidence="7">
    <location>
        <begin position="54"/>
        <end position="70"/>
    </location>
</feature>
<evidence type="ECO:0000313" key="9">
    <source>
        <dbReference type="EMBL" id="KAF3330183.1"/>
    </source>
</evidence>
<evidence type="ECO:0000256" key="5">
    <source>
        <dbReference type="ARBA" id="ARBA00023136"/>
    </source>
</evidence>
<dbReference type="PROSITE" id="PS50850">
    <property type="entry name" value="MFS"/>
    <property type="match status" value="1"/>
</dbReference>
<evidence type="ECO:0000259" key="8">
    <source>
        <dbReference type="PROSITE" id="PS50850"/>
    </source>
</evidence>
<keyword evidence="3 7" id="KW-0812">Transmembrane</keyword>
<sequence length="519" mass="56806">MKSNEDERCEEANERYFSPARRDLVLCTPHMRQRGFHSTPSPSPYSSKMKVKKIFGFSISLVLINLASILERADETLLPAVYKEVSEEFNAGPTELGYLTFVMSFVQSISSPIAGVLALQYDRSTVLAVGTASWAVSTAAVGISQHIQQVAFWRAVNGFGLAIVIPVLQSFIADSYGDGSRGAGFGLFSFVSMIGRIGGGPLATIMAGKDYWGIPGWRFAFLMMASISLLIALLVHLFVVDPRKNSPVYLGSDVEAERSSLIGGGKDSLSPPSLWRDSWIAIRSVAKVKTFQIIVLQGIVGSLPWASIVFFTMWFELIGFDHKSAAGLISLFAIGCAFGSFGGGLIADWLSRYYPDSARVMCAQFSAFMGIPFSLILFVVIPQSVDYWYTYATTLFFMGLSISWCGTSANQPMFAVVVPLKHRTMIYAFDRALEGSFASFATPAVGMVTERIYGYNSKSISLANGSVQGALALSRGLLTMTVVPFGMCSLFYSPLYFVFKRDRDSARMASSKEQELEFT</sequence>
<feature type="transmembrane region" description="Helical" evidence="7">
    <location>
        <begin position="327"/>
        <end position="350"/>
    </location>
</feature>
<dbReference type="InterPro" id="IPR036259">
    <property type="entry name" value="MFS_trans_sf"/>
</dbReference>
<keyword evidence="10" id="KW-1185">Reference proteome</keyword>
<feature type="transmembrane region" description="Helical" evidence="7">
    <location>
        <begin position="96"/>
        <end position="119"/>
    </location>
</feature>
<comment type="similarity">
    <text evidence="6">Belongs to the major facilitator superfamily. Spinster (TC 2.A.1.49) family.</text>
</comment>
<evidence type="ECO:0000256" key="7">
    <source>
        <dbReference type="SAM" id="Phobius"/>
    </source>
</evidence>
<evidence type="ECO:0000256" key="2">
    <source>
        <dbReference type="ARBA" id="ARBA00022448"/>
    </source>
</evidence>
<name>A0A833QXZ8_9POAL</name>
<keyword evidence="4 7" id="KW-1133">Transmembrane helix</keyword>
<reference evidence="9" key="1">
    <citation type="submission" date="2020-01" db="EMBL/GenBank/DDBJ databases">
        <title>Genome sequence of Kobresia littledalei, the first chromosome-level genome in the family Cyperaceae.</title>
        <authorList>
            <person name="Qu G."/>
        </authorList>
    </citation>
    <scope>NUCLEOTIDE SEQUENCE</scope>
    <source>
        <strain evidence="9">C.B.Clarke</strain>
        <tissue evidence="9">Leaf</tissue>
    </source>
</reference>
<dbReference type="SUPFAM" id="SSF103473">
    <property type="entry name" value="MFS general substrate transporter"/>
    <property type="match status" value="1"/>
</dbReference>
<comment type="subcellular location">
    <subcellularLocation>
        <location evidence="1">Membrane</location>
        <topology evidence="1">Multi-pass membrane protein</topology>
    </subcellularLocation>
</comment>
<evidence type="ECO:0000256" key="6">
    <source>
        <dbReference type="ARBA" id="ARBA00024338"/>
    </source>
</evidence>
<evidence type="ECO:0000256" key="1">
    <source>
        <dbReference type="ARBA" id="ARBA00004141"/>
    </source>
</evidence>
<evidence type="ECO:0000256" key="4">
    <source>
        <dbReference type="ARBA" id="ARBA00022989"/>
    </source>
</evidence>
<dbReference type="GO" id="GO:0016020">
    <property type="term" value="C:membrane"/>
    <property type="evidence" value="ECO:0007669"/>
    <property type="project" value="UniProtKB-SubCell"/>
</dbReference>
<feature type="transmembrane region" description="Helical" evidence="7">
    <location>
        <begin position="185"/>
        <end position="207"/>
    </location>
</feature>
<dbReference type="Pfam" id="PF07690">
    <property type="entry name" value="MFS_1"/>
    <property type="match status" value="1"/>
</dbReference>
<dbReference type="PANTHER" id="PTHR23505">
    <property type="entry name" value="SPINSTER"/>
    <property type="match status" value="1"/>
</dbReference>
<gene>
    <name evidence="9" type="ORF">FCM35_KLT05514</name>
</gene>
<proteinExistence type="inferred from homology"/>
<feature type="transmembrane region" description="Helical" evidence="7">
    <location>
        <begin position="151"/>
        <end position="173"/>
    </location>
</feature>
<accession>A0A833QXZ8</accession>
<feature type="transmembrane region" description="Helical" evidence="7">
    <location>
        <begin position="219"/>
        <end position="240"/>
    </location>
</feature>